<evidence type="ECO:0000313" key="1">
    <source>
        <dbReference type="EMBL" id="JAE24070.1"/>
    </source>
</evidence>
<accession>A0A0A9GG56</accession>
<sequence>MSGVSSVAATLRPPPHLLRLTERSPYALSTASRDAQTGCGMLGRRRFRRCRAVEEAVVEVQMCCAMGERGAGRRKALAGP</sequence>
<reference evidence="1" key="1">
    <citation type="submission" date="2014-09" db="EMBL/GenBank/DDBJ databases">
        <authorList>
            <person name="Magalhaes I.L.F."/>
            <person name="Oliveira U."/>
            <person name="Santos F.R."/>
            <person name="Vidigal T.H.D.A."/>
            <person name="Brescovit A.D."/>
            <person name="Santos A.J."/>
        </authorList>
    </citation>
    <scope>NUCLEOTIDE SEQUENCE</scope>
    <source>
        <tissue evidence="1">Shoot tissue taken approximately 20 cm above the soil surface</tissue>
    </source>
</reference>
<dbReference type="AlphaFoldDB" id="A0A0A9GG56"/>
<name>A0A0A9GG56_ARUDO</name>
<reference evidence="1" key="2">
    <citation type="journal article" date="2015" name="Data Brief">
        <title>Shoot transcriptome of the giant reed, Arundo donax.</title>
        <authorList>
            <person name="Barrero R.A."/>
            <person name="Guerrero F.D."/>
            <person name="Moolhuijzen P."/>
            <person name="Goolsby J.A."/>
            <person name="Tidwell J."/>
            <person name="Bellgard S.E."/>
            <person name="Bellgard M.I."/>
        </authorList>
    </citation>
    <scope>NUCLEOTIDE SEQUENCE</scope>
    <source>
        <tissue evidence="1">Shoot tissue taken approximately 20 cm above the soil surface</tissue>
    </source>
</reference>
<dbReference type="EMBL" id="GBRH01173826">
    <property type="protein sequence ID" value="JAE24070.1"/>
    <property type="molecule type" value="Transcribed_RNA"/>
</dbReference>
<proteinExistence type="predicted"/>
<organism evidence="1">
    <name type="scientific">Arundo donax</name>
    <name type="common">Giant reed</name>
    <name type="synonym">Donax arundinaceus</name>
    <dbReference type="NCBI Taxonomy" id="35708"/>
    <lineage>
        <taxon>Eukaryota</taxon>
        <taxon>Viridiplantae</taxon>
        <taxon>Streptophyta</taxon>
        <taxon>Embryophyta</taxon>
        <taxon>Tracheophyta</taxon>
        <taxon>Spermatophyta</taxon>
        <taxon>Magnoliopsida</taxon>
        <taxon>Liliopsida</taxon>
        <taxon>Poales</taxon>
        <taxon>Poaceae</taxon>
        <taxon>PACMAD clade</taxon>
        <taxon>Arundinoideae</taxon>
        <taxon>Arundineae</taxon>
        <taxon>Arundo</taxon>
    </lineage>
</organism>
<protein>
    <submittedName>
        <fullName evidence="1">Uncharacterized protein</fullName>
    </submittedName>
</protein>